<keyword evidence="3" id="KW-1185">Reference proteome</keyword>
<proteinExistence type="predicted"/>
<dbReference type="Gramene" id="OPUNC10G12210.1">
    <property type="protein sequence ID" value="OPUNC10G12210.1"/>
    <property type="gene ID" value="OPUNC10G12210"/>
</dbReference>
<dbReference type="Proteomes" id="UP000026962">
    <property type="component" value="Chromosome 10"/>
</dbReference>
<evidence type="ECO:0008006" key="4">
    <source>
        <dbReference type="Google" id="ProtNLM"/>
    </source>
</evidence>
<evidence type="ECO:0000256" key="1">
    <source>
        <dbReference type="SAM" id="MobiDB-lite"/>
    </source>
</evidence>
<dbReference type="CDD" id="cd00121">
    <property type="entry name" value="MATH"/>
    <property type="match status" value="1"/>
</dbReference>
<dbReference type="EnsemblPlants" id="OPUNC10G12210.1">
    <property type="protein sequence ID" value="OPUNC10G12210.1"/>
    <property type="gene ID" value="OPUNC10G12210"/>
</dbReference>
<dbReference type="HOGENOM" id="CLU_2282008_0_0_1"/>
<protein>
    <recommendedName>
        <fullName evidence="4">MATH domain-containing protein</fullName>
    </recommendedName>
</protein>
<accession>A0A0E0M8Z3</accession>
<reference evidence="2" key="2">
    <citation type="submission" date="2018-05" db="EMBL/GenBank/DDBJ databases">
        <title>OpunRS2 (Oryza punctata Reference Sequence Version 2).</title>
        <authorList>
            <person name="Zhang J."/>
            <person name="Kudrna D."/>
            <person name="Lee S."/>
            <person name="Talag J."/>
            <person name="Welchert J."/>
            <person name="Wing R.A."/>
        </authorList>
    </citation>
    <scope>NUCLEOTIDE SEQUENCE [LARGE SCALE GENOMIC DNA]</scope>
</reference>
<dbReference type="SUPFAM" id="SSF49599">
    <property type="entry name" value="TRAF domain-like"/>
    <property type="match status" value="1"/>
</dbReference>
<dbReference type="AlphaFoldDB" id="A0A0E0M8Z3"/>
<name>A0A0E0M8Z3_ORYPU</name>
<feature type="region of interest" description="Disordered" evidence="1">
    <location>
        <begin position="1"/>
        <end position="24"/>
    </location>
</feature>
<evidence type="ECO:0000313" key="3">
    <source>
        <dbReference type="Proteomes" id="UP000026962"/>
    </source>
</evidence>
<evidence type="ECO:0000313" key="2">
    <source>
        <dbReference type="EnsemblPlants" id="OPUNC10G12210.1"/>
    </source>
</evidence>
<sequence>MAIHATPAPLTTTSRTPMPEAVGPGEVSRSAVVAMRGYHAFRIDGYSTTTSARSTPFRAGGRDWHVEYRAGWSRRDNNDFVFVYLHYYRLLFSVRSKHTVCT</sequence>
<organism evidence="2">
    <name type="scientific">Oryza punctata</name>
    <name type="common">Red rice</name>
    <dbReference type="NCBI Taxonomy" id="4537"/>
    <lineage>
        <taxon>Eukaryota</taxon>
        <taxon>Viridiplantae</taxon>
        <taxon>Streptophyta</taxon>
        <taxon>Embryophyta</taxon>
        <taxon>Tracheophyta</taxon>
        <taxon>Spermatophyta</taxon>
        <taxon>Magnoliopsida</taxon>
        <taxon>Liliopsida</taxon>
        <taxon>Poales</taxon>
        <taxon>Poaceae</taxon>
        <taxon>BOP clade</taxon>
        <taxon>Oryzoideae</taxon>
        <taxon>Oryzeae</taxon>
        <taxon>Oryzinae</taxon>
        <taxon>Oryza</taxon>
    </lineage>
</organism>
<dbReference type="InterPro" id="IPR002083">
    <property type="entry name" value="MATH/TRAF_dom"/>
</dbReference>
<reference evidence="2" key="1">
    <citation type="submission" date="2015-04" db="UniProtKB">
        <authorList>
            <consortium name="EnsemblPlants"/>
        </authorList>
    </citation>
    <scope>IDENTIFICATION</scope>
</reference>